<feature type="compositionally biased region" description="Polar residues" evidence="1">
    <location>
        <begin position="211"/>
        <end position="224"/>
    </location>
</feature>
<feature type="transmembrane region" description="Helical" evidence="2">
    <location>
        <begin position="446"/>
        <end position="464"/>
    </location>
</feature>
<dbReference type="InterPro" id="IPR029370">
    <property type="entry name" value="TMEM117"/>
</dbReference>
<keyword evidence="2" id="KW-0472">Membrane</keyword>
<evidence type="ECO:0000256" key="1">
    <source>
        <dbReference type="SAM" id="MobiDB-lite"/>
    </source>
</evidence>
<feature type="transmembrane region" description="Helical" evidence="2">
    <location>
        <begin position="577"/>
        <end position="597"/>
    </location>
</feature>
<feature type="compositionally biased region" description="Basic and acidic residues" evidence="1">
    <location>
        <begin position="801"/>
        <end position="811"/>
    </location>
</feature>
<keyword evidence="2" id="KW-1133">Transmembrane helix</keyword>
<sequence length="811" mass="92161">MSARAVLKIEEGTEYEQDKIVESKDAHTDLPSVESRYQTTTFITASKHVGVGEDGNEKNINYVKKSGRIRKQNTIAGDGYELHEKYLNFLSSNVDVHRLTEESDSDVLKVPDAPASKLSDCDSCGGTSSGVGTSLVSISGFGTSRDGTGERTDHKQRHSGSDFWNQVIQQVSFIDSSGGSARSSLLVNCGQIPLGVSPSVQQNVLPAPSIHDNSPISNTTTSLTSSPVQYYPRLQRLSFRDQPNRAKLSRFYSVQQPEPETSGSGNELRVLQPLLTSSEELPFTPTSLLSRNSLATVWTGPPDLAIRRKWQKPLRTLSSANTFANATRKRKQSSWEESVSLQRRRSIASREEPREWRDRVLTNNAPPSPKEDSPPLIDKKDLRYYFQHPYLRLFSTYFTILCNFLLFAEDPISHSHAESVIPMVGNVFSFVCTKYPPEWRWALIKVLMWLLAILCGLVFGKLIVHNILCGKILRLKMFRDEQGSWIAMFLTVIISLYIFSHIYNLLIMLFYKKPHYHIDSRMGITYASVMKTAACGTWLGDLITALMVTDVMLQDNLYPEWAPAIRKIWRRSNIPRILIFWVGSVLATAVVVTLIVSDYISWDKLNRDFVASTELSRAFLASFILVMDLLIMMQDWDFPHFTTTLHINLPGFSVATLEWKYAEVHLTGKWFNYGLIFMVMLLDLNMWKNQIFYYPSKFGQYTDTYNKIHTVSDQSLLQTGNRSIWTWESRSKINETTKLPYYEDDMKMNSRYMNYPLLIKCTAVIPSVIAVSLFVTIVSLYGRFPDDPPTSNNRSHGPCHVLKEANEPVPV</sequence>
<proteinExistence type="predicted"/>
<protein>
    <recommendedName>
        <fullName evidence="4">Transmembrane protein 117</fullName>
    </recommendedName>
</protein>
<dbReference type="PANTHER" id="PTHR31226:SF1">
    <property type="entry name" value="TRANSMEMBRANE PROTEIN 117"/>
    <property type="match status" value="1"/>
</dbReference>
<feature type="transmembrane region" description="Helical" evidence="2">
    <location>
        <begin position="670"/>
        <end position="687"/>
    </location>
</feature>
<accession>A0A1B6CIG3</accession>
<evidence type="ECO:0008006" key="4">
    <source>
        <dbReference type="Google" id="ProtNLM"/>
    </source>
</evidence>
<dbReference type="PANTHER" id="PTHR31226">
    <property type="entry name" value="TRANSMEMBRANE PROTEIN 117"/>
    <property type="match status" value="1"/>
</dbReference>
<dbReference type="Pfam" id="PF15113">
    <property type="entry name" value="TMEM117"/>
    <property type="match status" value="1"/>
</dbReference>
<keyword evidence="2" id="KW-0812">Transmembrane</keyword>
<dbReference type="AlphaFoldDB" id="A0A1B6CIG3"/>
<gene>
    <name evidence="3" type="ORF">g.38230</name>
</gene>
<name>A0A1B6CIG3_9HEMI</name>
<feature type="region of interest" description="Disordered" evidence="1">
    <location>
        <begin position="789"/>
        <end position="811"/>
    </location>
</feature>
<feature type="transmembrane region" description="Helical" evidence="2">
    <location>
        <begin position="757"/>
        <end position="781"/>
    </location>
</feature>
<dbReference type="GO" id="GO:0070059">
    <property type="term" value="P:intrinsic apoptotic signaling pathway in response to endoplasmic reticulum stress"/>
    <property type="evidence" value="ECO:0007669"/>
    <property type="project" value="TreeGrafter"/>
</dbReference>
<organism evidence="3">
    <name type="scientific">Clastoptera arizonana</name>
    <name type="common">Arizona spittle bug</name>
    <dbReference type="NCBI Taxonomy" id="38151"/>
    <lineage>
        <taxon>Eukaryota</taxon>
        <taxon>Metazoa</taxon>
        <taxon>Ecdysozoa</taxon>
        <taxon>Arthropoda</taxon>
        <taxon>Hexapoda</taxon>
        <taxon>Insecta</taxon>
        <taxon>Pterygota</taxon>
        <taxon>Neoptera</taxon>
        <taxon>Paraneoptera</taxon>
        <taxon>Hemiptera</taxon>
        <taxon>Auchenorrhyncha</taxon>
        <taxon>Cercopoidea</taxon>
        <taxon>Clastopteridae</taxon>
        <taxon>Clastoptera</taxon>
    </lineage>
</organism>
<reference evidence="3" key="1">
    <citation type="submission" date="2015-12" db="EMBL/GenBank/DDBJ databases">
        <title>De novo transcriptome assembly of four potential Pierce s Disease insect vectors from Arizona vineyards.</title>
        <authorList>
            <person name="Tassone E.E."/>
        </authorList>
    </citation>
    <scope>NUCLEOTIDE SEQUENCE</scope>
</reference>
<feature type="region of interest" description="Disordered" evidence="1">
    <location>
        <begin position="205"/>
        <end position="224"/>
    </location>
</feature>
<dbReference type="EMBL" id="GEDC01024115">
    <property type="protein sequence ID" value="JAS13183.1"/>
    <property type="molecule type" value="Transcribed_RNA"/>
</dbReference>
<feature type="region of interest" description="Disordered" evidence="1">
    <location>
        <begin position="139"/>
        <end position="159"/>
    </location>
</feature>
<evidence type="ECO:0000313" key="3">
    <source>
        <dbReference type="EMBL" id="JAS13183.1"/>
    </source>
</evidence>
<feature type="transmembrane region" description="Helical" evidence="2">
    <location>
        <begin position="485"/>
        <end position="511"/>
    </location>
</feature>
<evidence type="ECO:0000256" key="2">
    <source>
        <dbReference type="SAM" id="Phobius"/>
    </source>
</evidence>